<dbReference type="GO" id="GO:0003676">
    <property type="term" value="F:nucleic acid binding"/>
    <property type="evidence" value="ECO:0007669"/>
    <property type="project" value="InterPro"/>
</dbReference>
<dbReference type="PANTHER" id="PTHR42648">
    <property type="entry name" value="TRANSPOSASE, PUTATIVE-RELATED"/>
    <property type="match status" value="1"/>
</dbReference>
<dbReference type="InterPro" id="IPR057670">
    <property type="entry name" value="SH3_retrovirus"/>
</dbReference>
<protein>
    <recommendedName>
        <fullName evidence="7">Polyprotein</fullName>
    </recommendedName>
</protein>
<gene>
    <name evidence="5" type="ORF">OSB04_024026</name>
</gene>
<feature type="region of interest" description="Disordered" evidence="2">
    <location>
        <begin position="180"/>
        <end position="217"/>
    </location>
</feature>
<organism evidence="5 6">
    <name type="scientific">Centaurea solstitialis</name>
    <name type="common">yellow star-thistle</name>
    <dbReference type="NCBI Taxonomy" id="347529"/>
    <lineage>
        <taxon>Eukaryota</taxon>
        <taxon>Viridiplantae</taxon>
        <taxon>Streptophyta</taxon>
        <taxon>Embryophyta</taxon>
        <taxon>Tracheophyta</taxon>
        <taxon>Spermatophyta</taxon>
        <taxon>Magnoliopsida</taxon>
        <taxon>eudicotyledons</taxon>
        <taxon>Gunneridae</taxon>
        <taxon>Pentapetalae</taxon>
        <taxon>asterids</taxon>
        <taxon>campanulids</taxon>
        <taxon>Asterales</taxon>
        <taxon>Asteraceae</taxon>
        <taxon>Carduoideae</taxon>
        <taxon>Cardueae</taxon>
        <taxon>Centaureinae</taxon>
        <taxon>Centaurea</taxon>
    </lineage>
</organism>
<proteinExistence type="predicted"/>
<dbReference type="InterPro" id="IPR012337">
    <property type="entry name" value="RNaseH-like_sf"/>
</dbReference>
<dbReference type="Gene3D" id="4.10.60.10">
    <property type="entry name" value="Zinc finger, CCHC-type"/>
    <property type="match status" value="1"/>
</dbReference>
<sequence length="889" mass="99981">MVCLGRASRGGPSSKHVSCYQECTQEALRRFAGCWLSYACDHEPDLQTRLMNTKAYDMIRQLRDMFQTQARTERYDATKAFNECKMIKGTSVSDHVMKMKRHIDHLERLGHPVPLQLATDTILNSLPEDYKPFVVNYNMNNMEKSIAELHSMLKTAELNMGTKSKTKDVLLVKDGGVKKKHGNGGISKGKGLVQAVQSAPKVRKNGKGKGKGKKVKPNKARTENRCFTCNEVGHWRQNCPKRHEAECNMDYTKLVSLNAFIFCIYDQSLNNSYKRCRPKTAQIFDRVANIGRDPRLRLLLGNCHKKISQWLSLSPEEMYYHLSGYKSSCNLVNLSACLGVSLGPCDQDVRIEIHSVSCVSSVRGSHKNPTRTAVAAHLPANSSLPGPPIHHRIGLLHVAAPVGPSQQSNRQAQANLAKVNPLEASKLDAAFSATTLEPNDDQWYMDSGATSHLTADAGKFIPLVCRLLNMRLLVMVIRYQFLDQDILYYPTPPNLFTLKTSYTHLMLSKTLCLYENFFVIISFLLNLTHLELKTGKHLARHNSSGDLYPFTNQANAPALSFSVSSSLPIWHFRLGHPGHYVMDFLHFNKHISCNKVDKSFVCQSCQIAKHKRLPFKDSTSTTLKPLDLVHADLWTSPIPSNTSYNYYLVIIDDFTHFTWCNKGGEFDNHQFHSFASTTGLHIRFSCPHISQQNGTTRRMICRLNELMISFLTHASLPPSFWVDALHTATYLHNILPTKLLHNRNPTSVLYLKHPTYDHLRIFGCACYPNLNATRPHKLAPRFTTCVFLGYPPQYRGYRCLDLSTGKVILSRYVTIDESLFPYANINQNPPTQPFYDSDPNPLLFHPTSTPPPHPPINTPPPPPPINTPPTSTAPASTTGATSHPVPTIP</sequence>
<dbReference type="GO" id="GO:0008270">
    <property type="term" value="F:zinc ion binding"/>
    <property type="evidence" value="ECO:0007669"/>
    <property type="project" value="UniProtKB-KW"/>
</dbReference>
<dbReference type="Proteomes" id="UP001172457">
    <property type="component" value="Chromosome 6"/>
</dbReference>
<dbReference type="SMART" id="SM00343">
    <property type="entry name" value="ZnF_C2HC"/>
    <property type="match status" value="1"/>
</dbReference>
<keyword evidence="6" id="KW-1185">Reference proteome</keyword>
<keyword evidence="1" id="KW-0479">Metal-binding</keyword>
<dbReference type="SUPFAM" id="SSF57756">
    <property type="entry name" value="Retrovirus zinc finger-like domains"/>
    <property type="match status" value="1"/>
</dbReference>
<dbReference type="Gene3D" id="3.30.420.10">
    <property type="entry name" value="Ribonuclease H-like superfamily/Ribonuclease H"/>
    <property type="match status" value="1"/>
</dbReference>
<evidence type="ECO:0000313" key="5">
    <source>
        <dbReference type="EMBL" id="KAJ9544319.1"/>
    </source>
</evidence>
<dbReference type="PANTHER" id="PTHR42648:SF28">
    <property type="entry name" value="TRANSPOSON-ENCODED PROTEIN WITH RIBONUCLEASE H-LIKE AND RETROVIRUS ZINC FINGER-LIKE DOMAINS"/>
    <property type="match status" value="1"/>
</dbReference>
<evidence type="ECO:0000259" key="4">
    <source>
        <dbReference type="PROSITE" id="PS50994"/>
    </source>
</evidence>
<evidence type="ECO:0000259" key="3">
    <source>
        <dbReference type="PROSITE" id="PS50158"/>
    </source>
</evidence>
<dbReference type="InterPro" id="IPR025724">
    <property type="entry name" value="GAG-pre-integrase_dom"/>
</dbReference>
<dbReference type="Pfam" id="PF13976">
    <property type="entry name" value="gag_pre-integrs"/>
    <property type="match status" value="1"/>
</dbReference>
<evidence type="ECO:0008006" key="7">
    <source>
        <dbReference type="Google" id="ProtNLM"/>
    </source>
</evidence>
<dbReference type="EMBL" id="JARYMX010000006">
    <property type="protein sequence ID" value="KAJ9544319.1"/>
    <property type="molecule type" value="Genomic_DNA"/>
</dbReference>
<dbReference type="PROSITE" id="PS50158">
    <property type="entry name" value="ZF_CCHC"/>
    <property type="match status" value="1"/>
</dbReference>
<accession>A0AA38SKB3</accession>
<dbReference type="InterPro" id="IPR036875">
    <property type="entry name" value="Znf_CCHC_sf"/>
</dbReference>
<dbReference type="InterPro" id="IPR001878">
    <property type="entry name" value="Znf_CCHC"/>
</dbReference>
<feature type="compositionally biased region" description="Low complexity" evidence="2">
    <location>
        <begin position="868"/>
        <end position="889"/>
    </location>
</feature>
<feature type="compositionally biased region" description="Pro residues" evidence="2">
    <location>
        <begin position="848"/>
        <end position="867"/>
    </location>
</feature>
<keyword evidence="1" id="KW-0862">Zinc</keyword>
<dbReference type="AlphaFoldDB" id="A0AA38SKB3"/>
<dbReference type="GO" id="GO:0015074">
    <property type="term" value="P:DNA integration"/>
    <property type="evidence" value="ECO:0007669"/>
    <property type="project" value="InterPro"/>
</dbReference>
<evidence type="ECO:0000256" key="1">
    <source>
        <dbReference type="PROSITE-ProRule" id="PRU00047"/>
    </source>
</evidence>
<keyword evidence="1" id="KW-0863">Zinc-finger</keyword>
<dbReference type="InterPro" id="IPR039537">
    <property type="entry name" value="Retrotran_Ty1/copia-like"/>
</dbReference>
<reference evidence="5" key="1">
    <citation type="submission" date="2023-03" db="EMBL/GenBank/DDBJ databases">
        <title>Chromosome-scale reference genome and RAD-based genetic map of yellow starthistle (Centaurea solstitialis) reveal putative structural variation and QTLs associated with invader traits.</title>
        <authorList>
            <person name="Reatini B."/>
            <person name="Cang F.A."/>
            <person name="Jiang Q."/>
            <person name="Mckibben M.T.W."/>
            <person name="Barker M.S."/>
            <person name="Rieseberg L.H."/>
            <person name="Dlugosch K.M."/>
        </authorList>
    </citation>
    <scope>NUCLEOTIDE SEQUENCE</scope>
    <source>
        <strain evidence="5">CAN-66</strain>
        <tissue evidence="5">Leaf</tissue>
    </source>
</reference>
<dbReference type="InterPro" id="IPR036397">
    <property type="entry name" value="RNaseH_sf"/>
</dbReference>
<dbReference type="Pfam" id="PF00098">
    <property type="entry name" value="zf-CCHC"/>
    <property type="match status" value="1"/>
</dbReference>
<feature type="domain" description="Integrase catalytic" evidence="4">
    <location>
        <begin position="573"/>
        <end position="753"/>
    </location>
</feature>
<dbReference type="Pfam" id="PF25597">
    <property type="entry name" value="SH3_retrovirus"/>
    <property type="match status" value="1"/>
</dbReference>
<evidence type="ECO:0000256" key="2">
    <source>
        <dbReference type="SAM" id="MobiDB-lite"/>
    </source>
</evidence>
<dbReference type="SUPFAM" id="SSF53098">
    <property type="entry name" value="Ribonuclease H-like"/>
    <property type="match status" value="1"/>
</dbReference>
<comment type="caution">
    <text evidence="5">The sequence shown here is derived from an EMBL/GenBank/DDBJ whole genome shotgun (WGS) entry which is preliminary data.</text>
</comment>
<dbReference type="InterPro" id="IPR001584">
    <property type="entry name" value="Integrase_cat-core"/>
</dbReference>
<dbReference type="Pfam" id="PF14223">
    <property type="entry name" value="Retrotran_gag_2"/>
    <property type="match status" value="1"/>
</dbReference>
<dbReference type="PROSITE" id="PS50994">
    <property type="entry name" value="INTEGRASE"/>
    <property type="match status" value="1"/>
</dbReference>
<name>A0AA38SKB3_9ASTR</name>
<evidence type="ECO:0000313" key="6">
    <source>
        <dbReference type="Proteomes" id="UP001172457"/>
    </source>
</evidence>
<feature type="domain" description="CCHC-type" evidence="3">
    <location>
        <begin position="225"/>
        <end position="241"/>
    </location>
</feature>
<feature type="compositionally biased region" description="Basic residues" evidence="2">
    <location>
        <begin position="201"/>
        <end position="217"/>
    </location>
</feature>
<feature type="region of interest" description="Disordered" evidence="2">
    <location>
        <begin position="830"/>
        <end position="889"/>
    </location>
</feature>